<dbReference type="GO" id="GO:0052621">
    <property type="term" value="F:diguanylate cyclase activity"/>
    <property type="evidence" value="ECO:0007669"/>
    <property type="project" value="UniProtKB-EC"/>
</dbReference>
<evidence type="ECO:0000313" key="6">
    <source>
        <dbReference type="EMBL" id="MEM5947845.1"/>
    </source>
</evidence>
<sequence>MLLERIKILYIEDDDEDIILIKKLLEREPSFKSRLYNASSIEEGEALILEKNPDVIILDLNLPDASGLAGLKTIIEGFPNIPVIVMTGFDDDNTGDDAVRAGAQDYLVKGKFTSGELVKTIRYSIQRFSLYKKIQELAIEDPLTGLLNRRGFEIHFNAQRRIARRRGEILSIFFMDMDNLKVINDTYGHSEGDRALKLIAGVLQRVFRDSDFIARFGGDEFIIMTVGRDMSKTDSKINTLRVELHKESAKRGFHIPVEVSAGIAICRPEDDMDLDSLVKAADSSMYNDKKIRKKMKSVRERDK</sequence>
<dbReference type="PROSITE" id="PS50887">
    <property type="entry name" value="GGDEF"/>
    <property type="match status" value="1"/>
</dbReference>
<dbReference type="InterPro" id="IPR011006">
    <property type="entry name" value="CheY-like_superfamily"/>
</dbReference>
<keyword evidence="6" id="KW-0808">Transferase</keyword>
<keyword evidence="3" id="KW-0597">Phosphoprotein</keyword>
<reference evidence="6 7" key="1">
    <citation type="submission" date="2024-03" db="EMBL/GenBank/DDBJ databases">
        <title>Ignisphaera cupida sp. nov., a hyperthermophilic hydrolytic archaeon from a hot spring of Kamchatka, and proposal of Ignisphaeraceae fam. nov.</title>
        <authorList>
            <person name="Podosokorskaya O.A."/>
            <person name="Elcheninov A.G."/>
            <person name="Maltseva A.I."/>
            <person name="Zayulina K.S."/>
            <person name="Novikov A."/>
            <person name="Merkel A.Y."/>
        </authorList>
    </citation>
    <scope>NUCLEOTIDE SEQUENCE [LARGE SCALE GENOMIC DNA]</scope>
    <source>
        <strain evidence="6 7">38H-sp</strain>
    </source>
</reference>
<dbReference type="Pfam" id="PF00072">
    <property type="entry name" value="Response_reg"/>
    <property type="match status" value="1"/>
</dbReference>
<dbReference type="SMART" id="SM00267">
    <property type="entry name" value="GGDEF"/>
    <property type="match status" value="1"/>
</dbReference>
<accession>A0ABU9UD04</accession>
<dbReference type="InterPro" id="IPR029787">
    <property type="entry name" value="Nucleotide_cyclase"/>
</dbReference>
<evidence type="ECO:0000259" key="5">
    <source>
        <dbReference type="PROSITE" id="PS50887"/>
    </source>
</evidence>
<evidence type="ECO:0000256" key="3">
    <source>
        <dbReference type="PROSITE-ProRule" id="PRU00169"/>
    </source>
</evidence>
<dbReference type="CDD" id="cd01949">
    <property type="entry name" value="GGDEF"/>
    <property type="match status" value="1"/>
</dbReference>
<evidence type="ECO:0000313" key="7">
    <source>
        <dbReference type="Proteomes" id="UP001466331"/>
    </source>
</evidence>
<keyword evidence="6" id="KW-0548">Nucleotidyltransferase</keyword>
<comment type="catalytic activity">
    <reaction evidence="2">
        <text>2 GTP = 3',3'-c-di-GMP + 2 diphosphate</text>
        <dbReference type="Rhea" id="RHEA:24898"/>
        <dbReference type="ChEBI" id="CHEBI:33019"/>
        <dbReference type="ChEBI" id="CHEBI:37565"/>
        <dbReference type="ChEBI" id="CHEBI:58805"/>
        <dbReference type="EC" id="2.7.7.65"/>
    </reaction>
</comment>
<dbReference type="SUPFAM" id="SSF52172">
    <property type="entry name" value="CheY-like"/>
    <property type="match status" value="1"/>
</dbReference>
<name>A0ABU9UD04_9SPIR</name>
<feature type="domain" description="Response regulatory" evidence="4">
    <location>
        <begin position="7"/>
        <end position="124"/>
    </location>
</feature>
<evidence type="ECO:0000256" key="1">
    <source>
        <dbReference type="ARBA" id="ARBA00012528"/>
    </source>
</evidence>
<keyword evidence="7" id="KW-1185">Reference proteome</keyword>
<dbReference type="Gene3D" id="3.30.70.270">
    <property type="match status" value="1"/>
</dbReference>
<dbReference type="CDD" id="cd00156">
    <property type="entry name" value="REC"/>
    <property type="match status" value="1"/>
</dbReference>
<dbReference type="InterPro" id="IPR050469">
    <property type="entry name" value="Diguanylate_Cyclase"/>
</dbReference>
<feature type="modified residue" description="4-aspartylphosphate" evidence="3">
    <location>
        <position position="59"/>
    </location>
</feature>
<dbReference type="PANTHER" id="PTHR45138">
    <property type="entry name" value="REGULATORY COMPONENTS OF SENSORY TRANSDUCTION SYSTEM"/>
    <property type="match status" value="1"/>
</dbReference>
<organism evidence="6 7">
    <name type="scientific">Rarispira pelagica</name>
    <dbReference type="NCBI Taxonomy" id="3141764"/>
    <lineage>
        <taxon>Bacteria</taxon>
        <taxon>Pseudomonadati</taxon>
        <taxon>Spirochaetota</taxon>
        <taxon>Spirochaetia</taxon>
        <taxon>Winmispirales</taxon>
        <taxon>Winmispiraceae</taxon>
        <taxon>Rarispira</taxon>
    </lineage>
</organism>
<dbReference type="SMART" id="SM00448">
    <property type="entry name" value="REC"/>
    <property type="match status" value="1"/>
</dbReference>
<evidence type="ECO:0000259" key="4">
    <source>
        <dbReference type="PROSITE" id="PS50110"/>
    </source>
</evidence>
<dbReference type="InterPro" id="IPR043128">
    <property type="entry name" value="Rev_trsase/Diguanyl_cyclase"/>
</dbReference>
<gene>
    <name evidence="6" type="ORF">WKV44_04735</name>
</gene>
<feature type="domain" description="GGDEF" evidence="5">
    <location>
        <begin position="168"/>
        <end position="301"/>
    </location>
</feature>
<dbReference type="Pfam" id="PF00990">
    <property type="entry name" value="GGDEF"/>
    <property type="match status" value="1"/>
</dbReference>
<dbReference type="RefSeq" id="WP_420069294.1">
    <property type="nucleotide sequence ID" value="NZ_JBCHKQ010000002.1"/>
</dbReference>
<dbReference type="NCBIfam" id="TIGR00254">
    <property type="entry name" value="GGDEF"/>
    <property type="match status" value="1"/>
</dbReference>
<evidence type="ECO:0000256" key="2">
    <source>
        <dbReference type="ARBA" id="ARBA00034247"/>
    </source>
</evidence>
<dbReference type="PANTHER" id="PTHR45138:SF9">
    <property type="entry name" value="DIGUANYLATE CYCLASE DGCM-RELATED"/>
    <property type="match status" value="1"/>
</dbReference>
<dbReference type="EMBL" id="JBCHKQ010000002">
    <property type="protein sequence ID" value="MEM5947845.1"/>
    <property type="molecule type" value="Genomic_DNA"/>
</dbReference>
<dbReference type="SUPFAM" id="SSF55073">
    <property type="entry name" value="Nucleotide cyclase"/>
    <property type="match status" value="1"/>
</dbReference>
<dbReference type="EC" id="2.7.7.65" evidence="1"/>
<dbReference type="PROSITE" id="PS50110">
    <property type="entry name" value="RESPONSE_REGULATORY"/>
    <property type="match status" value="1"/>
</dbReference>
<dbReference type="Proteomes" id="UP001466331">
    <property type="component" value="Unassembled WGS sequence"/>
</dbReference>
<protein>
    <recommendedName>
        <fullName evidence="1">diguanylate cyclase</fullName>
        <ecNumber evidence="1">2.7.7.65</ecNumber>
    </recommendedName>
</protein>
<dbReference type="InterPro" id="IPR000160">
    <property type="entry name" value="GGDEF_dom"/>
</dbReference>
<proteinExistence type="predicted"/>
<comment type="caution">
    <text evidence="6">The sequence shown here is derived from an EMBL/GenBank/DDBJ whole genome shotgun (WGS) entry which is preliminary data.</text>
</comment>
<dbReference type="Gene3D" id="3.40.50.2300">
    <property type="match status" value="1"/>
</dbReference>
<dbReference type="InterPro" id="IPR001789">
    <property type="entry name" value="Sig_transdc_resp-reg_receiver"/>
</dbReference>